<evidence type="ECO:0000256" key="8">
    <source>
        <dbReference type="ARBA" id="ARBA00023224"/>
    </source>
</evidence>
<accession>A0A8C0GD46</accession>
<comment type="function">
    <text evidence="1">Odorant receptor.</text>
</comment>
<evidence type="ECO:0000256" key="1">
    <source>
        <dbReference type="ARBA" id="ARBA00002936"/>
    </source>
</evidence>
<reference evidence="12" key="2">
    <citation type="submission" date="2025-09" db="UniProtKB">
        <authorList>
            <consortium name="Ensembl"/>
        </authorList>
    </citation>
    <scope>IDENTIFICATION</scope>
</reference>
<comment type="similarity">
    <text evidence="9">Belongs to the G-protein coupled receptor 1 family.</text>
</comment>
<dbReference type="SMART" id="SM01381">
    <property type="entry name" value="7TM_GPCR_Srsx"/>
    <property type="match status" value="1"/>
</dbReference>
<evidence type="ECO:0000259" key="11">
    <source>
        <dbReference type="PROSITE" id="PS50262"/>
    </source>
</evidence>
<keyword evidence="3 10" id="KW-0716">Sensory transduction</keyword>
<dbReference type="PANTHER" id="PTHR26450">
    <property type="entry name" value="OLFACTORY RECEPTOR 56B1-RELATED"/>
    <property type="match status" value="1"/>
</dbReference>
<dbReference type="Ensembl" id="ENSCABT00000007688.1">
    <property type="protein sequence ID" value="ENSCABP00000007036.1"/>
    <property type="gene ID" value="ENSCABG00000005350.1"/>
</dbReference>
<feature type="transmembrane region" description="Helical" evidence="10">
    <location>
        <begin position="28"/>
        <end position="50"/>
    </location>
</feature>
<feature type="transmembrane region" description="Helical" evidence="10">
    <location>
        <begin position="198"/>
        <end position="224"/>
    </location>
</feature>
<dbReference type="OMA" id="AYRFAAN"/>
<dbReference type="Gene3D" id="1.20.1070.10">
    <property type="entry name" value="Rhodopsin 7-helix transmembrane proteins"/>
    <property type="match status" value="1"/>
</dbReference>
<feature type="transmembrane region" description="Helical" evidence="10">
    <location>
        <begin position="143"/>
        <end position="165"/>
    </location>
</feature>
<keyword evidence="8 9" id="KW-0807">Transducer</keyword>
<evidence type="ECO:0000256" key="7">
    <source>
        <dbReference type="ARBA" id="ARBA00023136"/>
    </source>
</evidence>
<dbReference type="PROSITE" id="PS50262">
    <property type="entry name" value="G_PROTEIN_RECEP_F1_2"/>
    <property type="match status" value="1"/>
</dbReference>
<name>A0A8C0GD46_CHEAB</name>
<keyword evidence="13" id="KW-1185">Reference proteome</keyword>
<dbReference type="FunFam" id="1.20.1070.10:FF:000006">
    <property type="entry name" value="Olfactory receptor"/>
    <property type="match status" value="1"/>
</dbReference>
<evidence type="ECO:0000256" key="2">
    <source>
        <dbReference type="ARBA" id="ARBA00004141"/>
    </source>
</evidence>
<sequence length="317" mass="35759">MAVFNLTPSDASTFILIGIPGLEASHSWISIPFCSMYMIALLGNGLLLFIIIKEQSLHKPMYLFLAMLAVADVLLSTATMPKMLSIFWFNAREITFSACFTQMFFIHFIFVAESAILLAMAFDRYVAICDPLKYTTILTLSKIWKIAAASVIRGVLLVGSLTFFLKRLSYCGPNVIYHTFCVHMGIAWLACADITLNIWYGLTVALLTTGLDVLFIVVSYILILQAVFRLPSKDARLKTIGTCSSHIWAILMFYIPVFFSIFAYRFGGANIPHYIRVLLANIFVVVPPMLNPIVYGVRTRQIRERVIQELCKVGKWF</sequence>
<keyword evidence="9" id="KW-0297">G-protein coupled receptor</keyword>
<keyword evidence="9" id="KW-0675">Receptor</keyword>
<dbReference type="PANTHER" id="PTHR26450:SF63">
    <property type="entry name" value="OLFACTORY RECEPTOR 52Z1P"/>
    <property type="match status" value="1"/>
</dbReference>
<keyword evidence="6 10" id="KW-1133">Transmembrane helix</keyword>
<protein>
    <recommendedName>
        <fullName evidence="10">Olfactory receptor</fullName>
    </recommendedName>
</protein>
<dbReference type="Proteomes" id="UP000694404">
    <property type="component" value="Unplaced"/>
</dbReference>
<dbReference type="GO" id="GO:0005886">
    <property type="term" value="C:plasma membrane"/>
    <property type="evidence" value="ECO:0007669"/>
    <property type="project" value="UniProtKB-SubCell"/>
</dbReference>
<dbReference type="SUPFAM" id="SSF81321">
    <property type="entry name" value="Family A G protein-coupled receptor-like"/>
    <property type="match status" value="1"/>
</dbReference>
<feature type="domain" description="G-protein coupled receptors family 1 profile" evidence="11">
    <location>
        <begin position="43"/>
        <end position="295"/>
    </location>
</feature>
<dbReference type="GO" id="GO:0004930">
    <property type="term" value="F:G protein-coupled receptor activity"/>
    <property type="evidence" value="ECO:0007669"/>
    <property type="project" value="UniProtKB-KW"/>
</dbReference>
<dbReference type="PRINTS" id="PR00237">
    <property type="entry name" value="GPCRRHODOPSN"/>
</dbReference>
<feature type="transmembrane region" description="Helical" evidence="10">
    <location>
        <begin position="100"/>
        <end position="122"/>
    </location>
</feature>
<evidence type="ECO:0000256" key="4">
    <source>
        <dbReference type="ARBA" id="ARBA00022692"/>
    </source>
</evidence>
<dbReference type="InterPro" id="IPR050402">
    <property type="entry name" value="OR51/52/56-like"/>
</dbReference>
<feature type="transmembrane region" description="Helical" evidence="10">
    <location>
        <begin position="273"/>
        <end position="295"/>
    </location>
</feature>
<dbReference type="GO" id="GO:0004984">
    <property type="term" value="F:olfactory receptor activity"/>
    <property type="evidence" value="ECO:0007669"/>
    <property type="project" value="InterPro"/>
</dbReference>
<evidence type="ECO:0000256" key="9">
    <source>
        <dbReference type="RuleBase" id="RU000688"/>
    </source>
</evidence>
<dbReference type="InterPro" id="IPR000725">
    <property type="entry name" value="Olfact_rcpt"/>
</dbReference>
<evidence type="ECO:0000256" key="5">
    <source>
        <dbReference type="ARBA" id="ARBA00022725"/>
    </source>
</evidence>
<proteinExistence type="inferred from homology"/>
<organism evidence="12 13">
    <name type="scientific">Chelonoidis abingdonii</name>
    <name type="common">Abingdon island giant tortoise</name>
    <name type="synonym">Testudo abingdonii</name>
    <dbReference type="NCBI Taxonomy" id="106734"/>
    <lineage>
        <taxon>Eukaryota</taxon>
        <taxon>Metazoa</taxon>
        <taxon>Chordata</taxon>
        <taxon>Craniata</taxon>
        <taxon>Vertebrata</taxon>
        <taxon>Euteleostomi</taxon>
        <taxon>Archelosauria</taxon>
        <taxon>Testudinata</taxon>
        <taxon>Testudines</taxon>
        <taxon>Cryptodira</taxon>
        <taxon>Durocryptodira</taxon>
        <taxon>Testudinoidea</taxon>
        <taxon>Testudinidae</taxon>
        <taxon>Chelonoidis</taxon>
    </lineage>
</organism>
<dbReference type="Pfam" id="PF13853">
    <property type="entry name" value="7tm_4"/>
    <property type="match status" value="1"/>
</dbReference>
<evidence type="ECO:0000256" key="10">
    <source>
        <dbReference type="RuleBase" id="RU363047"/>
    </source>
</evidence>
<dbReference type="PROSITE" id="PS00237">
    <property type="entry name" value="G_PROTEIN_RECEP_F1_1"/>
    <property type="match status" value="1"/>
</dbReference>
<dbReference type="CDD" id="cd15221">
    <property type="entry name" value="7tmA_OR52B-like"/>
    <property type="match status" value="1"/>
</dbReference>
<dbReference type="PRINTS" id="PR00245">
    <property type="entry name" value="OLFACTORYR"/>
</dbReference>
<evidence type="ECO:0000313" key="13">
    <source>
        <dbReference type="Proteomes" id="UP000694404"/>
    </source>
</evidence>
<keyword evidence="5 10" id="KW-0552">Olfaction</keyword>
<evidence type="ECO:0000256" key="3">
    <source>
        <dbReference type="ARBA" id="ARBA00022606"/>
    </source>
</evidence>
<comment type="subcellular location">
    <subcellularLocation>
        <location evidence="10">Cell membrane</location>
        <topology evidence="10">Multi-pass membrane protein</topology>
    </subcellularLocation>
    <subcellularLocation>
        <location evidence="2">Membrane</location>
        <topology evidence="2">Multi-pass membrane protein</topology>
    </subcellularLocation>
</comment>
<dbReference type="GeneTree" id="ENSGT01090000260043"/>
<keyword evidence="10" id="KW-1003">Cell membrane</keyword>
<dbReference type="InterPro" id="IPR000276">
    <property type="entry name" value="GPCR_Rhodpsn"/>
</dbReference>
<keyword evidence="4 9" id="KW-0812">Transmembrane</keyword>
<keyword evidence="7 10" id="KW-0472">Membrane</keyword>
<evidence type="ECO:0000256" key="6">
    <source>
        <dbReference type="ARBA" id="ARBA00022989"/>
    </source>
</evidence>
<gene>
    <name evidence="12" type="primary">LOC116839617</name>
</gene>
<dbReference type="InterPro" id="IPR017452">
    <property type="entry name" value="GPCR_Rhodpsn_7TM"/>
</dbReference>
<feature type="transmembrane region" description="Helical" evidence="10">
    <location>
        <begin position="245"/>
        <end position="267"/>
    </location>
</feature>
<reference evidence="12" key="1">
    <citation type="submission" date="2025-08" db="UniProtKB">
        <authorList>
            <consortium name="Ensembl"/>
        </authorList>
    </citation>
    <scope>IDENTIFICATION</scope>
</reference>
<dbReference type="AlphaFoldDB" id="A0A8C0GD46"/>
<evidence type="ECO:0000313" key="12">
    <source>
        <dbReference type="Ensembl" id="ENSCABP00000007036.1"/>
    </source>
</evidence>
<feature type="transmembrane region" description="Helical" evidence="10">
    <location>
        <begin position="62"/>
        <end position="80"/>
    </location>
</feature>